<evidence type="ECO:0000256" key="1">
    <source>
        <dbReference type="SAM" id="MobiDB-lite"/>
    </source>
</evidence>
<evidence type="ECO:0008006" key="4">
    <source>
        <dbReference type="Google" id="ProtNLM"/>
    </source>
</evidence>
<reference evidence="2 3" key="1">
    <citation type="submission" date="2016-10" db="EMBL/GenBank/DDBJ databases">
        <title>Evaluation of Human, Veterinary and Environmental Mycobacterium chelonae Isolates by Core Genome Phylogenomic Analysis, Targeted Gene Comparison, and Anti-microbial Susceptibility Patterns: A Tale of Mistaken Identities.</title>
        <authorList>
            <person name="Fogelson S.B."/>
            <person name="Camus A.C."/>
            <person name="Lorenz W."/>
            <person name="Vasireddy R."/>
            <person name="Vasireddy S."/>
            <person name="Smith T."/>
            <person name="Brown-Elliott B.A."/>
            <person name="Wallace R.J.Jr."/>
            <person name="Hasan N.A."/>
            <person name="Reischl U."/>
            <person name="Sanchez S."/>
        </authorList>
    </citation>
    <scope>NUCLEOTIDE SEQUENCE [LARGE SCALE GENOMIC DNA]</scope>
    <source>
        <strain evidence="2 3">15515</strain>
    </source>
</reference>
<gene>
    <name evidence="2" type="ORF">BKG82_26260</name>
</gene>
<dbReference type="RefSeq" id="WP_070947781.1">
    <property type="nucleotide sequence ID" value="NZ_MLIQ01000042.1"/>
</dbReference>
<protein>
    <recommendedName>
        <fullName evidence="4">Replication protein</fullName>
    </recommendedName>
</protein>
<dbReference type="Proteomes" id="UP000180043">
    <property type="component" value="Unassembled WGS sequence"/>
</dbReference>
<dbReference type="EMBL" id="MLIQ01000042">
    <property type="protein sequence ID" value="OHU47163.1"/>
    <property type="molecule type" value="Genomic_DNA"/>
</dbReference>
<name>A0A1S1LBZ5_MYCCH</name>
<organism evidence="2 3">
    <name type="scientific">Mycobacteroides chelonae</name>
    <name type="common">Mycobacterium chelonae</name>
    <dbReference type="NCBI Taxonomy" id="1774"/>
    <lineage>
        <taxon>Bacteria</taxon>
        <taxon>Bacillati</taxon>
        <taxon>Actinomycetota</taxon>
        <taxon>Actinomycetes</taxon>
        <taxon>Mycobacteriales</taxon>
        <taxon>Mycobacteriaceae</taxon>
        <taxon>Mycobacteroides</taxon>
    </lineage>
</organism>
<accession>A0A1S1LBZ5</accession>
<comment type="caution">
    <text evidence="2">The sequence shown here is derived from an EMBL/GenBank/DDBJ whole genome shotgun (WGS) entry which is preliminary data.</text>
</comment>
<sequence length="396" mass="43226">MANRLYRSRVSAARRQWIEQHATAGADLPVWSSRQGWVQSIREWVLTEHFRRACASVQVSIAGATVLAIAAAWAKSADHATGRNAAVTRAWIAAAVGCNPKTITRAWKVLEAAGFAVEIYHGHGSAETPGHGKRPSIWHLVSRTADAREDVENVPLPPIGGCSSESPVGTYSPSKRERSPEKNISPRKTGRRLRATPRPLAVQRLAAQFVARSRGLGHVHIGAICDAITDSGIDPAIWDAERLQEALEADMRKMGWHWPDEITNPAGFLRARLRRIAAPREQPCPVPEELVAPRCPSPVQAQSPARRSPMPNAAQRARIAGIRDEIGEVFAAQAARRAAAPPAKLELHVRSAVGYRRPPTSDGAAQVCAGCGCRDAVRRPFLPEHRADLCTECWQR</sequence>
<evidence type="ECO:0000313" key="3">
    <source>
        <dbReference type="Proteomes" id="UP000180043"/>
    </source>
</evidence>
<feature type="region of interest" description="Disordered" evidence="1">
    <location>
        <begin position="152"/>
        <end position="196"/>
    </location>
</feature>
<evidence type="ECO:0000313" key="2">
    <source>
        <dbReference type="EMBL" id="OHU47163.1"/>
    </source>
</evidence>
<dbReference type="AlphaFoldDB" id="A0A1S1LBZ5"/>
<feature type="compositionally biased region" description="Polar residues" evidence="1">
    <location>
        <begin position="163"/>
        <end position="173"/>
    </location>
</feature>
<proteinExistence type="predicted"/>